<evidence type="ECO:0000313" key="2">
    <source>
        <dbReference type="EMBL" id="JAD61607.1"/>
    </source>
</evidence>
<keyword evidence="1" id="KW-1133">Transmembrane helix</keyword>
<name>A0A0A9BQU9_ARUDO</name>
<accession>A0A0A9BQU9</accession>
<reference evidence="2" key="1">
    <citation type="submission" date="2014-09" db="EMBL/GenBank/DDBJ databases">
        <authorList>
            <person name="Magalhaes I.L.F."/>
            <person name="Oliveira U."/>
            <person name="Santos F.R."/>
            <person name="Vidigal T.H.D.A."/>
            <person name="Brescovit A.D."/>
            <person name="Santos A.J."/>
        </authorList>
    </citation>
    <scope>NUCLEOTIDE SEQUENCE</scope>
    <source>
        <tissue evidence="2">Shoot tissue taken approximately 20 cm above the soil surface</tissue>
    </source>
</reference>
<keyword evidence="1" id="KW-0472">Membrane</keyword>
<proteinExistence type="predicted"/>
<dbReference type="EMBL" id="GBRH01236288">
    <property type="protein sequence ID" value="JAD61607.1"/>
    <property type="molecule type" value="Transcribed_RNA"/>
</dbReference>
<organism evidence="2">
    <name type="scientific">Arundo donax</name>
    <name type="common">Giant reed</name>
    <name type="synonym">Donax arundinaceus</name>
    <dbReference type="NCBI Taxonomy" id="35708"/>
    <lineage>
        <taxon>Eukaryota</taxon>
        <taxon>Viridiplantae</taxon>
        <taxon>Streptophyta</taxon>
        <taxon>Embryophyta</taxon>
        <taxon>Tracheophyta</taxon>
        <taxon>Spermatophyta</taxon>
        <taxon>Magnoliopsida</taxon>
        <taxon>Liliopsida</taxon>
        <taxon>Poales</taxon>
        <taxon>Poaceae</taxon>
        <taxon>PACMAD clade</taxon>
        <taxon>Arundinoideae</taxon>
        <taxon>Arundineae</taxon>
        <taxon>Arundo</taxon>
    </lineage>
</organism>
<feature type="transmembrane region" description="Helical" evidence="1">
    <location>
        <begin position="6"/>
        <end position="26"/>
    </location>
</feature>
<reference evidence="2" key="2">
    <citation type="journal article" date="2015" name="Data Brief">
        <title>Shoot transcriptome of the giant reed, Arundo donax.</title>
        <authorList>
            <person name="Barrero R.A."/>
            <person name="Guerrero F.D."/>
            <person name="Moolhuijzen P."/>
            <person name="Goolsby J.A."/>
            <person name="Tidwell J."/>
            <person name="Bellgard S.E."/>
            <person name="Bellgard M.I."/>
        </authorList>
    </citation>
    <scope>NUCLEOTIDE SEQUENCE</scope>
    <source>
        <tissue evidence="2">Shoot tissue taken approximately 20 cm above the soil surface</tissue>
    </source>
</reference>
<keyword evidence="1" id="KW-0812">Transmembrane</keyword>
<protein>
    <submittedName>
        <fullName evidence="2">Uncharacterized protein</fullName>
    </submittedName>
</protein>
<evidence type="ECO:0000256" key="1">
    <source>
        <dbReference type="SAM" id="Phobius"/>
    </source>
</evidence>
<sequence>MLLGRWLFTLLTRWFTCFTMSISILISGMLDGRFTLGPLATS</sequence>
<dbReference type="AlphaFoldDB" id="A0A0A9BQU9"/>